<keyword evidence="1" id="KW-0732">Signal</keyword>
<reference evidence="3" key="1">
    <citation type="submission" date="2023-07" db="EMBL/GenBank/DDBJ databases">
        <title>The genome sequence of Rhodocytophaga aerolata KACC 12507.</title>
        <authorList>
            <person name="Zhang X."/>
        </authorList>
    </citation>
    <scope>NUCLEOTIDE SEQUENCE</scope>
    <source>
        <strain evidence="3">KACC 12507</strain>
    </source>
</reference>
<accession>A0ABT8R5Y7</accession>
<dbReference type="RefSeq" id="WP_302037589.1">
    <property type="nucleotide sequence ID" value="NZ_JAUKPO010000005.1"/>
</dbReference>
<dbReference type="Pfam" id="PF10988">
    <property type="entry name" value="DUF2807"/>
    <property type="match status" value="1"/>
</dbReference>
<sequence length="243" mass="26208">MKTTCNLLIYVMAFSLLFLSACHDDDIWGIRGEGPVVAETRNIADFDQIDLAVDGEVILKQGPTQEIEIEAQENILDILETKVRKGKLEIGFGHHQVRRYKEIKIYITVPEVTYLKVSGSGKIIGDTDFESDDVSLVISGSGSIDFGALNANRIDSDISGSGDLYLNGTCAEHLSTISGSGKIRAYELLSAETNIRISGSGNAEISVSDYLKAKVSGSGKVRYKGNPTVDVDISGSGKVERAD</sequence>
<dbReference type="PANTHER" id="PTHR39200">
    <property type="entry name" value="HYPOTHETICAL EXPORTED PROTEIN"/>
    <property type="match status" value="1"/>
</dbReference>
<protein>
    <submittedName>
        <fullName evidence="3">Head GIN domain-containing protein</fullName>
    </submittedName>
</protein>
<dbReference type="InterPro" id="IPR021255">
    <property type="entry name" value="DUF2807"/>
</dbReference>
<evidence type="ECO:0000313" key="4">
    <source>
        <dbReference type="Proteomes" id="UP001168528"/>
    </source>
</evidence>
<feature type="chain" id="PRO_5045762323" evidence="1">
    <location>
        <begin position="24"/>
        <end position="243"/>
    </location>
</feature>
<dbReference type="PANTHER" id="PTHR39200:SF1">
    <property type="entry name" value="AUTO-TRANSPORTER ADHESIN HEAD GIN DOMAIN-CONTAINING PROTEIN-RELATED"/>
    <property type="match status" value="1"/>
</dbReference>
<keyword evidence="4" id="KW-1185">Reference proteome</keyword>
<dbReference type="PROSITE" id="PS51257">
    <property type="entry name" value="PROKAR_LIPOPROTEIN"/>
    <property type="match status" value="1"/>
</dbReference>
<gene>
    <name evidence="3" type="ORF">Q0590_11005</name>
</gene>
<name>A0ABT8R5Y7_9BACT</name>
<organism evidence="3 4">
    <name type="scientific">Rhodocytophaga aerolata</name>
    <dbReference type="NCBI Taxonomy" id="455078"/>
    <lineage>
        <taxon>Bacteria</taxon>
        <taxon>Pseudomonadati</taxon>
        <taxon>Bacteroidota</taxon>
        <taxon>Cytophagia</taxon>
        <taxon>Cytophagales</taxon>
        <taxon>Rhodocytophagaceae</taxon>
        <taxon>Rhodocytophaga</taxon>
    </lineage>
</organism>
<dbReference type="EMBL" id="JAUKPO010000005">
    <property type="protein sequence ID" value="MDO1446784.1"/>
    <property type="molecule type" value="Genomic_DNA"/>
</dbReference>
<feature type="signal peptide" evidence="1">
    <location>
        <begin position="1"/>
        <end position="23"/>
    </location>
</feature>
<dbReference type="Gene3D" id="2.160.20.120">
    <property type="match status" value="1"/>
</dbReference>
<comment type="caution">
    <text evidence="3">The sequence shown here is derived from an EMBL/GenBank/DDBJ whole genome shotgun (WGS) entry which is preliminary data.</text>
</comment>
<evidence type="ECO:0000259" key="2">
    <source>
        <dbReference type="Pfam" id="PF10988"/>
    </source>
</evidence>
<dbReference type="Proteomes" id="UP001168528">
    <property type="component" value="Unassembled WGS sequence"/>
</dbReference>
<evidence type="ECO:0000256" key="1">
    <source>
        <dbReference type="SAM" id="SignalP"/>
    </source>
</evidence>
<proteinExistence type="predicted"/>
<evidence type="ECO:0000313" key="3">
    <source>
        <dbReference type="EMBL" id="MDO1446784.1"/>
    </source>
</evidence>
<feature type="domain" description="Putative auto-transporter adhesin head GIN" evidence="2">
    <location>
        <begin position="45"/>
        <end position="227"/>
    </location>
</feature>